<dbReference type="Proteomes" id="UP000625316">
    <property type="component" value="Unassembled WGS sequence"/>
</dbReference>
<dbReference type="NCBIfam" id="NF045687">
    <property type="entry name" value="LycopCycCtrL"/>
    <property type="match status" value="1"/>
</dbReference>
<dbReference type="Pfam" id="PF05834">
    <property type="entry name" value="Lycopene_cycl"/>
    <property type="match status" value="1"/>
</dbReference>
<dbReference type="GO" id="GO:0016860">
    <property type="term" value="F:intramolecular oxidoreductase activity"/>
    <property type="evidence" value="ECO:0007669"/>
    <property type="project" value="UniProtKB-ARBA"/>
</dbReference>
<comment type="similarity">
    <text evidence="1">Belongs to the lycopene cyclase family.</text>
</comment>
<accession>A0A928VI74</accession>
<sequence>MFDALVIGAGPAGIIIAAALSDQGLRVQGLTATPLRATWPNTYGIWRDELEALGLEDLLGYAWENCVSYFSQGEVDHQRAYGLLDKTRLQNHFLTLCEQGQVDWREGMAQSIKHLADHSCVVTQAGEELVARVVIDATGHKPVFVEREYTYPIAYQAAYGVVGKFSKPPVEPGQSVLMDFRREHLTAADQAQNLPTFLYAMDFGEGVYFVEETSLAAAPAVSFEILQRRLNQRLAARGIEILEEHEIERCLFPMNLPLPSFDQAVVGFGGSASMVHPASGYSVGAQLRRATDLAQAIATALQNQQASPQQIAKAGWQGLWPKDRLRKYYLYRFGLEKLMRFDATQVNHHFESFFSLPQEQWAGFLADGMTPAELVFAMMRLFTIAPNDVRWGLMQFPGEEAPLFWKFLTV</sequence>
<evidence type="ECO:0000256" key="2">
    <source>
        <dbReference type="ARBA" id="ARBA00022746"/>
    </source>
</evidence>
<name>A0A928VI74_9CYAN</name>
<keyword evidence="2" id="KW-0125">Carotenoid biosynthesis</keyword>
<comment type="caution">
    <text evidence="4">The sequence shown here is derived from an EMBL/GenBank/DDBJ whole genome shotgun (WGS) entry which is preliminary data.</text>
</comment>
<proteinExistence type="inferred from homology"/>
<dbReference type="InterPro" id="IPR036188">
    <property type="entry name" value="FAD/NAD-bd_sf"/>
</dbReference>
<evidence type="ECO:0000256" key="1">
    <source>
        <dbReference type="ARBA" id="ARBA00006599"/>
    </source>
</evidence>
<dbReference type="NCBIfam" id="TIGR01790">
    <property type="entry name" value="carotene-cycl"/>
    <property type="match status" value="1"/>
</dbReference>
<reference evidence="4" key="1">
    <citation type="submission" date="2020-10" db="EMBL/GenBank/DDBJ databases">
        <authorList>
            <person name="Castelo-Branco R."/>
            <person name="Eusebio N."/>
            <person name="Adriana R."/>
            <person name="Vieira A."/>
            <person name="Brugerolle De Fraissinette N."/>
            <person name="Rezende De Castro R."/>
            <person name="Schneider M.P."/>
            <person name="Vasconcelos V."/>
            <person name="Leao P.N."/>
        </authorList>
    </citation>
    <scope>NUCLEOTIDE SEQUENCE</scope>
    <source>
        <strain evidence="4">LEGE 11480</strain>
    </source>
</reference>
<dbReference type="SUPFAM" id="SSF51905">
    <property type="entry name" value="FAD/NAD(P)-binding domain"/>
    <property type="match status" value="1"/>
</dbReference>
<dbReference type="PRINTS" id="PR00420">
    <property type="entry name" value="RNGMNOXGNASE"/>
</dbReference>
<organism evidence="4 5">
    <name type="scientific">Romeriopsis navalis LEGE 11480</name>
    <dbReference type="NCBI Taxonomy" id="2777977"/>
    <lineage>
        <taxon>Bacteria</taxon>
        <taxon>Bacillati</taxon>
        <taxon>Cyanobacteriota</taxon>
        <taxon>Cyanophyceae</taxon>
        <taxon>Leptolyngbyales</taxon>
        <taxon>Leptolyngbyaceae</taxon>
        <taxon>Romeriopsis</taxon>
        <taxon>Romeriopsis navalis</taxon>
    </lineage>
</organism>
<dbReference type="PANTHER" id="PTHR39757:SF5">
    <property type="entry name" value="OS02G0190600 PROTEIN"/>
    <property type="match status" value="1"/>
</dbReference>
<dbReference type="Gene3D" id="3.50.50.60">
    <property type="entry name" value="FAD/NAD(P)-binding domain"/>
    <property type="match status" value="1"/>
</dbReference>
<dbReference type="InterPro" id="IPR054896">
    <property type="entry name" value="LycopCyc"/>
</dbReference>
<dbReference type="AlphaFoldDB" id="A0A928VI74"/>
<dbReference type="InterPro" id="IPR010108">
    <property type="entry name" value="Lycopene_cyclase_b/e"/>
</dbReference>
<gene>
    <name evidence="4" type="ORF">IQ266_00525</name>
</gene>
<dbReference type="GO" id="GO:0016705">
    <property type="term" value="F:oxidoreductase activity, acting on paired donors, with incorporation or reduction of molecular oxygen"/>
    <property type="evidence" value="ECO:0007669"/>
    <property type="project" value="InterPro"/>
</dbReference>
<protein>
    <submittedName>
        <fullName evidence="4">Lycopene cyclase family protein</fullName>
    </submittedName>
</protein>
<dbReference type="GO" id="GO:0016117">
    <property type="term" value="P:carotenoid biosynthetic process"/>
    <property type="evidence" value="ECO:0007669"/>
    <property type="project" value="UniProtKB-KW"/>
</dbReference>
<dbReference type="PANTHER" id="PTHR39757">
    <property type="match status" value="1"/>
</dbReference>
<dbReference type="EMBL" id="JADEXQ010000001">
    <property type="protein sequence ID" value="MBE9028238.1"/>
    <property type="molecule type" value="Genomic_DNA"/>
</dbReference>
<dbReference type="RefSeq" id="WP_264323055.1">
    <property type="nucleotide sequence ID" value="NZ_JADEXQ010000001.1"/>
</dbReference>
<keyword evidence="5" id="KW-1185">Reference proteome</keyword>
<evidence type="ECO:0000256" key="3">
    <source>
        <dbReference type="ARBA" id="ARBA00023027"/>
    </source>
</evidence>
<evidence type="ECO:0000313" key="5">
    <source>
        <dbReference type="Proteomes" id="UP000625316"/>
    </source>
</evidence>
<evidence type="ECO:0000313" key="4">
    <source>
        <dbReference type="EMBL" id="MBE9028238.1"/>
    </source>
</evidence>
<keyword evidence="3" id="KW-0520">NAD</keyword>